<comment type="caution">
    <text evidence="1">The sequence shown here is derived from an EMBL/GenBank/DDBJ whole genome shotgun (WGS) entry which is preliminary data.</text>
</comment>
<proteinExistence type="predicted"/>
<evidence type="ECO:0000313" key="1">
    <source>
        <dbReference type="EMBL" id="GEN09242.1"/>
    </source>
</evidence>
<reference evidence="2 3" key="1">
    <citation type="submission" date="2016-10" db="EMBL/GenBank/DDBJ databases">
        <authorList>
            <person name="Varghese N."/>
            <person name="Submissions S."/>
        </authorList>
    </citation>
    <scope>NUCLEOTIDE SEQUENCE [LARGE SCALE GENOMIC DNA]</scope>
    <source>
        <strain evidence="2 3">DSM 16525</strain>
    </source>
</reference>
<keyword evidence="3" id="KW-1185">Reference proteome</keyword>
<dbReference type="Proteomes" id="UP000183760">
    <property type="component" value="Unassembled WGS sequence"/>
</dbReference>
<dbReference type="Proteomes" id="UP000321514">
    <property type="component" value="Unassembled WGS sequence"/>
</dbReference>
<accession>A0A511T6V2</accession>
<reference evidence="1 4" key="2">
    <citation type="submission" date="2019-07" db="EMBL/GenBank/DDBJ databases">
        <title>Whole genome shotgun sequence of Myxococcus fulvus NBRC 100333.</title>
        <authorList>
            <person name="Hosoyama A."/>
            <person name="Uohara A."/>
            <person name="Ohji S."/>
            <person name="Ichikawa N."/>
        </authorList>
    </citation>
    <scope>NUCLEOTIDE SEQUENCE [LARGE SCALE GENOMIC DNA]</scope>
    <source>
        <strain evidence="1 4">NBRC 100333</strain>
    </source>
</reference>
<evidence type="ECO:0000313" key="3">
    <source>
        <dbReference type="Proteomes" id="UP000183760"/>
    </source>
</evidence>
<dbReference type="RefSeq" id="WP_083560173.1">
    <property type="nucleotide sequence ID" value="NZ_BJXR01000033.1"/>
</dbReference>
<dbReference type="OrthoDB" id="4233245at2"/>
<dbReference type="AlphaFoldDB" id="A0A511T6V2"/>
<evidence type="ECO:0000313" key="2">
    <source>
        <dbReference type="EMBL" id="SEU16728.1"/>
    </source>
</evidence>
<dbReference type="EMBL" id="BJXR01000033">
    <property type="protein sequence ID" value="GEN09242.1"/>
    <property type="molecule type" value="Genomic_DNA"/>
</dbReference>
<dbReference type="EMBL" id="FOIB01000005">
    <property type="protein sequence ID" value="SEU16728.1"/>
    <property type="molecule type" value="Genomic_DNA"/>
</dbReference>
<organism evidence="1 4">
    <name type="scientific">Myxococcus fulvus</name>
    <dbReference type="NCBI Taxonomy" id="33"/>
    <lineage>
        <taxon>Bacteria</taxon>
        <taxon>Pseudomonadati</taxon>
        <taxon>Myxococcota</taxon>
        <taxon>Myxococcia</taxon>
        <taxon>Myxococcales</taxon>
        <taxon>Cystobacterineae</taxon>
        <taxon>Myxococcaceae</taxon>
        <taxon>Myxococcus</taxon>
    </lineage>
</organism>
<evidence type="ECO:0000313" key="4">
    <source>
        <dbReference type="Proteomes" id="UP000321514"/>
    </source>
</evidence>
<sequence length="177" mass="17606">MSYGSWCRGSSGSLGFLLVVCALVWAPTSRAEAVLLTCPGTLQATYSPGMTNTPQTIATNVSGTFGPCVGVPLTLLSASLEGGGTGQLSCLAGSTQSMSTLTWNDGTSSTVSVSILVSARPLGEVVVTYSGTVSSGRFAGAAVLMVLVLAQTQVTGCFTAQGVTATAGPVVLTITGS</sequence>
<name>A0A511T6V2_MYXFU</name>
<gene>
    <name evidence="1" type="ORF">MFU01_42790</name>
    <name evidence="2" type="ORF">SAMN05443572_105496</name>
</gene>
<protein>
    <submittedName>
        <fullName evidence="1">Uncharacterized protein</fullName>
    </submittedName>
</protein>